<dbReference type="Pfam" id="PF16859">
    <property type="entry name" value="TetR_C_11"/>
    <property type="match status" value="1"/>
</dbReference>
<dbReference type="InterPro" id="IPR023772">
    <property type="entry name" value="DNA-bd_HTH_TetR-type_CS"/>
</dbReference>
<dbReference type="InterPro" id="IPR050109">
    <property type="entry name" value="HTH-type_TetR-like_transc_reg"/>
</dbReference>
<dbReference type="PANTHER" id="PTHR30055">
    <property type="entry name" value="HTH-TYPE TRANSCRIPTIONAL REGULATOR RUTR"/>
    <property type="match status" value="1"/>
</dbReference>
<accession>A0ABS6HQT0</accession>
<dbReference type="SUPFAM" id="SSF46689">
    <property type="entry name" value="Homeodomain-like"/>
    <property type="match status" value="1"/>
</dbReference>
<evidence type="ECO:0000256" key="3">
    <source>
        <dbReference type="ARBA" id="ARBA00023163"/>
    </source>
</evidence>
<protein>
    <submittedName>
        <fullName evidence="6">TetR/AcrR family transcriptional regulator</fullName>
    </submittedName>
</protein>
<evidence type="ECO:0000259" key="5">
    <source>
        <dbReference type="PROSITE" id="PS50977"/>
    </source>
</evidence>
<dbReference type="EMBL" id="JAHBOM010000014">
    <property type="protein sequence ID" value="MBU8825058.1"/>
    <property type="molecule type" value="Genomic_DNA"/>
</dbReference>
<dbReference type="PROSITE" id="PS01081">
    <property type="entry name" value="HTH_TETR_1"/>
    <property type="match status" value="1"/>
</dbReference>
<organism evidence="6 7">
    <name type="scientific">Mycolicibacterium goodii</name>
    <name type="common">Mycobacterium goodii</name>
    <dbReference type="NCBI Taxonomy" id="134601"/>
    <lineage>
        <taxon>Bacteria</taxon>
        <taxon>Bacillati</taxon>
        <taxon>Actinomycetota</taxon>
        <taxon>Actinomycetes</taxon>
        <taxon>Mycobacteriales</taxon>
        <taxon>Mycobacteriaceae</taxon>
        <taxon>Mycolicibacterium</taxon>
    </lineage>
</organism>
<dbReference type="Proteomes" id="UP000696413">
    <property type="component" value="Unassembled WGS sequence"/>
</dbReference>
<keyword evidence="2 4" id="KW-0238">DNA-binding</keyword>
<name>A0ABS6HQT0_MYCGD</name>
<keyword evidence="7" id="KW-1185">Reference proteome</keyword>
<reference evidence="6 7" key="1">
    <citation type="submission" date="2021-05" db="EMBL/GenBank/DDBJ databases">
        <title>Draft Genome Sequences of Clinical Respiratory Isolates of Mycobacterium goodii Recovered in Ireland.</title>
        <authorList>
            <person name="Flanagan P.R."/>
            <person name="Mok S."/>
            <person name="Roycroft E."/>
            <person name="Rogers T.R."/>
            <person name="Fitzgibbon M."/>
        </authorList>
    </citation>
    <scope>NUCLEOTIDE SEQUENCE [LARGE SCALE GENOMIC DNA]</scope>
    <source>
        <strain evidence="6 7">14IE55</strain>
    </source>
</reference>
<gene>
    <name evidence="6" type="ORF">KL859_19575</name>
</gene>
<comment type="caution">
    <text evidence="6">The sequence shown here is derived from an EMBL/GenBank/DDBJ whole genome shotgun (WGS) entry which is preliminary data.</text>
</comment>
<keyword evidence="3" id="KW-0804">Transcription</keyword>
<dbReference type="InterPro" id="IPR001647">
    <property type="entry name" value="HTH_TetR"/>
</dbReference>
<evidence type="ECO:0000256" key="1">
    <source>
        <dbReference type="ARBA" id="ARBA00023015"/>
    </source>
</evidence>
<feature type="DNA-binding region" description="H-T-H motif" evidence="4">
    <location>
        <begin position="37"/>
        <end position="56"/>
    </location>
</feature>
<dbReference type="RefSeq" id="WP_214395347.1">
    <property type="nucleotide sequence ID" value="NZ_JAHBOL010000017.1"/>
</dbReference>
<evidence type="ECO:0000256" key="4">
    <source>
        <dbReference type="PROSITE-ProRule" id="PRU00335"/>
    </source>
</evidence>
<dbReference type="Gene3D" id="1.10.357.10">
    <property type="entry name" value="Tetracycline Repressor, domain 2"/>
    <property type="match status" value="1"/>
</dbReference>
<keyword evidence="1" id="KW-0805">Transcription regulation</keyword>
<dbReference type="PROSITE" id="PS50977">
    <property type="entry name" value="HTH_TETR_2"/>
    <property type="match status" value="1"/>
</dbReference>
<feature type="domain" description="HTH tetR-type" evidence="5">
    <location>
        <begin position="14"/>
        <end position="74"/>
    </location>
</feature>
<dbReference type="PANTHER" id="PTHR30055:SF148">
    <property type="entry name" value="TETR-FAMILY TRANSCRIPTIONAL REGULATOR"/>
    <property type="match status" value="1"/>
</dbReference>
<dbReference type="InterPro" id="IPR009057">
    <property type="entry name" value="Homeodomain-like_sf"/>
</dbReference>
<dbReference type="InterPro" id="IPR036271">
    <property type="entry name" value="Tet_transcr_reg_TetR-rel_C_sf"/>
</dbReference>
<dbReference type="PRINTS" id="PR00455">
    <property type="entry name" value="HTHTETR"/>
</dbReference>
<dbReference type="Gene3D" id="1.10.10.60">
    <property type="entry name" value="Homeodomain-like"/>
    <property type="match status" value="1"/>
</dbReference>
<dbReference type="InterPro" id="IPR011075">
    <property type="entry name" value="TetR_C"/>
</dbReference>
<sequence length="198" mass="21739">MHARQPAGAAVLRQEKTEAIIRAFFTELGNRGYEGLTMDRVAERAGVGKAALYRRWRSKQEMLCDLVGRYATQAVLPPDTGTLAGDLLAVADDAIAAMANPIVRNVIRALVSERRRSPDLDTVITEGFIKPRRAAGAQMLRRAVERGEIAPDADFSLVQDLFGGPLYFRGVILDEEFPPDFARRLTESVLRALGCDPG</sequence>
<evidence type="ECO:0000256" key="2">
    <source>
        <dbReference type="ARBA" id="ARBA00023125"/>
    </source>
</evidence>
<dbReference type="Pfam" id="PF00440">
    <property type="entry name" value="TetR_N"/>
    <property type="match status" value="1"/>
</dbReference>
<dbReference type="SUPFAM" id="SSF48498">
    <property type="entry name" value="Tetracyclin repressor-like, C-terminal domain"/>
    <property type="match status" value="1"/>
</dbReference>
<proteinExistence type="predicted"/>
<evidence type="ECO:0000313" key="7">
    <source>
        <dbReference type="Proteomes" id="UP000696413"/>
    </source>
</evidence>
<evidence type="ECO:0000313" key="6">
    <source>
        <dbReference type="EMBL" id="MBU8825058.1"/>
    </source>
</evidence>